<evidence type="ECO:0000313" key="2">
    <source>
        <dbReference type="EMBL" id="MBA8879695.1"/>
    </source>
</evidence>
<keyword evidence="1" id="KW-0812">Transmembrane</keyword>
<dbReference type="Proteomes" id="UP000549052">
    <property type="component" value="Unassembled WGS sequence"/>
</dbReference>
<sequence>MQRLLNVIERAGNRLPHPFILFLILCVVVAVVSWLMALNGAAGVNPKTGKEIFVQSLISGDGLVFALTSLAKNYINFPPLGVILVIMLAIGVADRAGLIASLMQVSVMKAPRHLTTFVIFLVGMCSHVASDAAYIVLIPLSAMIFQAVGRNPLVGAVTGYVAVGAGYDASLLITPVDVILSGITTSAAHTIDAKAYVSPLDNYYFIACSALLLSIVGTLVIERIVEPMAGKYTGDVALDLQPIGEVETRGLKRVGWAALAFAAVIVVAVLPAGSPLRNETGGLVPSPLLESVVAILAAFFLLLGWIYGVAVGKIKSARDGIGFMTDSVKELAPTLVLFFAISQFLAWFKWTNLGEWIAISGSHLLDASGFGGTPLVLAFILLATIMSIFITSGSAQWSLMAPIFVPMMMLVGMEPALVQAAFRISDSATNVISPMSPYFAVCLAFLQRYRKDVGIGTLAAMTLPISVGFLVAWTAFLVFWIEVGLPLAPGVGLFLK</sequence>
<evidence type="ECO:0000313" key="3">
    <source>
        <dbReference type="Proteomes" id="UP000549052"/>
    </source>
</evidence>
<gene>
    <name evidence="2" type="ORF">FHW16_003414</name>
</gene>
<feature type="transmembrane region" description="Helical" evidence="1">
    <location>
        <begin position="370"/>
        <end position="391"/>
    </location>
</feature>
<name>A0A839ENC0_9HYPH</name>
<keyword evidence="1" id="KW-0472">Membrane</keyword>
<feature type="transmembrane region" description="Helical" evidence="1">
    <location>
        <begin position="331"/>
        <end position="350"/>
    </location>
</feature>
<feature type="transmembrane region" description="Helical" evidence="1">
    <location>
        <begin position="203"/>
        <end position="221"/>
    </location>
</feature>
<feature type="transmembrane region" description="Helical" evidence="1">
    <location>
        <begin position="254"/>
        <end position="272"/>
    </location>
</feature>
<keyword evidence="3" id="KW-1185">Reference proteome</keyword>
<dbReference type="EMBL" id="JACGXN010000005">
    <property type="protein sequence ID" value="MBA8879695.1"/>
    <property type="molecule type" value="Genomic_DNA"/>
</dbReference>
<reference evidence="2 3" key="1">
    <citation type="submission" date="2020-07" db="EMBL/GenBank/DDBJ databases">
        <title>Genomic Encyclopedia of Type Strains, Phase IV (KMG-V): Genome sequencing to study the core and pangenomes of soil and plant-associated prokaryotes.</title>
        <authorList>
            <person name="Whitman W."/>
        </authorList>
    </citation>
    <scope>NUCLEOTIDE SEQUENCE [LARGE SCALE GENOMIC DNA]</scope>
    <source>
        <strain evidence="2 3">AN3</strain>
    </source>
</reference>
<evidence type="ECO:0000256" key="1">
    <source>
        <dbReference type="SAM" id="Phobius"/>
    </source>
</evidence>
<accession>A0A839ENC0</accession>
<feature type="transmembrane region" description="Helical" evidence="1">
    <location>
        <begin position="403"/>
        <end position="422"/>
    </location>
</feature>
<keyword evidence="1" id="KW-1133">Transmembrane helix</keyword>
<feature type="transmembrane region" description="Helical" evidence="1">
    <location>
        <begin position="292"/>
        <end position="310"/>
    </location>
</feature>
<feature type="transmembrane region" description="Helical" evidence="1">
    <location>
        <begin position="428"/>
        <end position="446"/>
    </location>
</feature>
<feature type="transmembrane region" description="Helical" evidence="1">
    <location>
        <begin position="114"/>
        <end position="137"/>
    </location>
</feature>
<dbReference type="PANTHER" id="PTHR30282">
    <property type="entry name" value="P-AMINOBENZOYL GLUTAMATE TRANSPORTER"/>
    <property type="match status" value="1"/>
</dbReference>
<feature type="transmembrane region" description="Helical" evidence="1">
    <location>
        <begin position="458"/>
        <end position="481"/>
    </location>
</feature>
<dbReference type="GO" id="GO:0015558">
    <property type="term" value="F:secondary active p-aminobenzoyl-glutamate transmembrane transporter activity"/>
    <property type="evidence" value="ECO:0007669"/>
    <property type="project" value="InterPro"/>
</dbReference>
<dbReference type="GO" id="GO:1902604">
    <property type="term" value="P:p-aminobenzoyl-glutamate transmembrane transport"/>
    <property type="evidence" value="ECO:0007669"/>
    <property type="project" value="InterPro"/>
</dbReference>
<protein>
    <submittedName>
        <fullName evidence="2">Aminobenzoyl-glutamate transport protein</fullName>
    </submittedName>
</protein>
<dbReference type="InterPro" id="IPR004697">
    <property type="entry name" value="AbgT"/>
</dbReference>
<comment type="caution">
    <text evidence="2">The sequence shown here is derived from an EMBL/GenBank/DDBJ whole genome shotgun (WGS) entry which is preliminary data.</text>
</comment>
<organism evidence="2 3">
    <name type="scientific">Phyllobacterium myrsinacearum</name>
    <dbReference type="NCBI Taxonomy" id="28101"/>
    <lineage>
        <taxon>Bacteria</taxon>
        <taxon>Pseudomonadati</taxon>
        <taxon>Pseudomonadota</taxon>
        <taxon>Alphaproteobacteria</taxon>
        <taxon>Hyphomicrobiales</taxon>
        <taxon>Phyllobacteriaceae</taxon>
        <taxon>Phyllobacterium</taxon>
    </lineage>
</organism>
<feature type="transmembrane region" description="Helical" evidence="1">
    <location>
        <begin position="52"/>
        <end position="71"/>
    </location>
</feature>
<dbReference type="AlphaFoldDB" id="A0A839ENC0"/>
<dbReference type="PANTHER" id="PTHR30282:SF0">
    <property type="entry name" value="P-AMINOBENZOYL-GLUTAMATE TRANSPORT PROTEIN"/>
    <property type="match status" value="1"/>
</dbReference>
<proteinExistence type="predicted"/>
<feature type="transmembrane region" description="Helical" evidence="1">
    <location>
        <begin position="77"/>
        <end position="102"/>
    </location>
</feature>
<dbReference type="Pfam" id="PF03806">
    <property type="entry name" value="ABG_transport"/>
    <property type="match status" value="1"/>
</dbReference>
<feature type="transmembrane region" description="Helical" evidence="1">
    <location>
        <begin position="20"/>
        <end position="40"/>
    </location>
</feature>
<dbReference type="RefSeq" id="WP_182550344.1">
    <property type="nucleotide sequence ID" value="NZ_JACGXN010000005.1"/>
</dbReference>